<gene>
    <name evidence="1" type="ORF">EPI11_05385</name>
</gene>
<dbReference type="PANTHER" id="PTHR31630:SF6">
    <property type="entry name" value="PHYTANOYL-COA DIOXYGENASE-RELATED"/>
    <property type="match status" value="1"/>
</dbReference>
<dbReference type="Pfam" id="PF05721">
    <property type="entry name" value="PhyH"/>
    <property type="match status" value="1"/>
</dbReference>
<name>A0A3S3U1T2_9FLAO</name>
<dbReference type="InterPro" id="IPR008775">
    <property type="entry name" value="Phytyl_CoA_dOase-like"/>
</dbReference>
<sequence>MPWTALEKLWERTLANASSQNTWNNEIETLYRLGISMEDTLRYLYFERPDFDTFKIWINENKKDVQIDNDVIQNVLSEEDLNFWNENGYIIVKDAISKKDCEETQLAIWEYLKMNPNDRETWYTTHDDLRGLMLNFSDHETLNRNRFSPRIKKAYEQLYKTNKIYKRIDKVSFNPPQTDSYKFLGSDLHWDVSLKTPIPFGLQGLLYLTDCGPEDGAFHCVPGFHNKIENWLNDLKPHINPREEALKTLKVKPILGDAGDFIIWHHSLPHCATPNYGTAPRMVQYLTYFPDDYIASSEWI</sequence>
<organism evidence="1 2">
    <name type="scientific">Flavobacterium cerinum</name>
    <dbReference type="NCBI Taxonomy" id="2502784"/>
    <lineage>
        <taxon>Bacteria</taxon>
        <taxon>Pseudomonadati</taxon>
        <taxon>Bacteroidota</taxon>
        <taxon>Flavobacteriia</taxon>
        <taxon>Flavobacteriales</taxon>
        <taxon>Flavobacteriaceae</taxon>
        <taxon>Flavobacterium</taxon>
    </lineage>
</organism>
<dbReference type="EMBL" id="SBII01000003">
    <property type="protein sequence ID" value="RWX01687.1"/>
    <property type="molecule type" value="Genomic_DNA"/>
</dbReference>
<reference evidence="1 2" key="1">
    <citation type="submission" date="2019-01" db="EMBL/GenBank/DDBJ databases">
        <title>Flavobacterium sp. nov.,isolated from freshwater.</title>
        <authorList>
            <person name="Zhang R."/>
            <person name="Du Z.-J."/>
        </authorList>
    </citation>
    <scope>NUCLEOTIDE SEQUENCE [LARGE SCALE GENOMIC DNA]</scope>
    <source>
        <strain evidence="1 2">1E403</strain>
    </source>
</reference>
<keyword evidence="1" id="KW-0560">Oxidoreductase</keyword>
<evidence type="ECO:0000313" key="2">
    <source>
        <dbReference type="Proteomes" id="UP000287527"/>
    </source>
</evidence>
<dbReference type="GO" id="GO:0016706">
    <property type="term" value="F:2-oxoglutarate-dependent dioxygenase activity"/>
    <property type="evidence" value="ECO:0007669"/>
    <property type="project" value="UniProtKB-ARBA"/>
</dbReference>
<protein>
    <submittedName>
        <fullName evidence="1">Phytanoyl-CoA dioxygenase</fullName>
    </submittedName>
</protein>
<comment type="caution">
    <text evidence="1">The sequence shown here is derived from an EMBL/GenBank/DDBJ whole genome shotgun (WGS) entry which is preliminary data.</text>
</comment>
<dbReference type="Gene3D" id="2.60.120.620">
    <property type="entry name" value="q2cbj1_9rhob like domain"/>
    <property type="match status" value="1"/>
</dbReference>
<proteinExistence type="predicted"/>
<dbReference type="OrthoDB" id="1157001at2"/>
<dbReference type="AlphaFoldDB" id="A0A3S3U1T2"/>
<keyword evidence="1" id="KW-0223">Dioxygenase</keyword>
<accession>A0A3S3U1T2</accession>
<keyword evidence="2" id="KW-1185">Reference proteome</keyword>
<dbReference type="PANTHER" id="PTHR31630">
    <property type="entry name" value="PHYTANOYL-COA DIOXYGENASE-RELATED-RELATED"/>
    <property type="match status" value="1"/>
</dbReference>
<dbReference type="SUPFAM" id="SSF51197">
    <property type="entry name" value="Clavaminate synthase-like"/>
    <property type="match status" value="1"/>
</dbReference>
<dbReference type="Proteomes" id="UP000287527">
    <property type="component" value="Unassembled WGS sequence"/>
</dbReference>
<evidence type="ECO:0000313" key="1">
    <source>
        <dbReference type="EMBL" id="RWX01687.1"/>
    </source>
</evidence>